<protein>
    <submittedName>
        <fullName evidence="2">Uncharacterized protein</fullName>
    </submittedName>
</protein>
<sequence length="636" mass="72489">MSNRSRSTSRTSRDGPIIRSASSTDAELSALRAQQRADRDARSVGRRLQQHQIETSASLGAMQNQMEAMTQLQSQMAAMMTQMQSSINRFAPQEVPTWLNEVQESYAEDEHCIKLLQALTINASSHKDYTLQSGILSRAAVKRGRNERPPGCRTSTRVPNRAAQSSGPNNSAGGRKKTSGRKRKDKDEVPLDELVEKTPNFNIGTVQISGWRRLRDENPYRFKERTYTGEDKEFWTETRAAIWDEFYNYAALMKNGIIVMTKAINKEELTMFRTTKYRFVVDTLQKMDLLNLVCLKPTHFKSLGEYCPILVRQFHCTVFFHDDPTRTMTWMTRKEKYSCNYLDFCEAMGFGSGRARGVKIHIQEQFAHGNIALCYPPEPTHNPPLISGMYYSYQVLANIFRESLFSKSGDSSDCRSYHLNLMYCCHHENMKTIDGCDYLYNELKCYVRNRMTPNFAQYIQQLINTVVPSPYNKKDEVVKMDPFMIPQQGHKLDIPETMPSERRTKERHDPAASSSSSMRPKRGASRFLANMCQMCRNTNDVAHQSLALNQETRRRQNEFMAARNHVVPPPGPELEHVVAPTWEMPSIDDNMFQNFDLSLFARGGSSHGAPPPMTRSRADTASDAAGSSSNRTGDDE</sequence>
<dbReference type="AlphaFoldDB" id="A0AAD8SDG6"/>
<feature type="region of interest" description="Disordered" evidence="1">
    <location>
        <begin position="603"/>
        <end position="636"/>
    </location>
</feature>
<feature type="compositionally biased region" description="Polar residues" evidence="1">
    <location>
        <begin position="153"/>
        <end position="172"/>
    </location>
</feature>
<feature type="compositionally biased region" description="Basic residues" evidence="1">
    <location>
        <begin position="174"/>
        <end position="184"/>
    </location>
</feature>
<feature type="region of interest" description="Disordered" evidence="1">
    <location>
        <begin position="1"/>
        <end position="26"/>
    </location>
</feature>
<dbReference type="Proteomes" id="UP001231189">
    <property type="component" value="Unassembled WGS sequence"/>
</dbReference>
<feature type="compositionally biased region" description="Low complexity" evidence="1">
    <location>
        <begin position="1"/>
        <end position="10"/>
    </location>
</feature>
<evidence type="ECO:0000313" key="2">
    <source>
        <dbReference type="EMBL" id="KAK1649002.1"/>
    </source>
</evidence>
<proteinExistence type="predicted"/>
<gene>
    <name evidence="2" type="ORF">QYE76_066807</name>
</gene>
<keyword evidence="3" id="KW-1185">Reference proteome</keyword>
<comment type="caution">
    <text evidence="2">The sequence shown here is derived from an EMBL/GenBank/DDBJ whole genome shotgun (WGS) entry which is preliminary data.</text>
</comment>
<feature type="compositionally biased region" description="Basic and acidic residues" evidence="1">
    <location>
        <begin position="490"/>
        <end position="510"/>
    </location>
</feature>
<dbReference type="EMBL" id="JAUUTY010000004">
    <property type="protein sequence ID" value="KAK1649002.1"/>
    <property type="molecule type" value="Genomic_DNA"/>
</dbReference>
<reference evidence="2" key="1">
    <citation type="submission" date="2023-07" db="EMBL/GenBank/DDBJ databases">
        <title>A chromosome-level genome assembly of Lolium multiflorum.</title>
        <authorList>
            <person name="Chen Y."/>
            <person name="Copetti D."/>
            <person name="Kolliker R."/>
            <person name="Studer B."/>
        </authorList>
    </citation>
    <scope>NUCLEOTIDE SEQUENCE</scope>
    <source>
        <strain evidence="2">02402/16</strain>
        <tissue evidence="2">Leaf</tissue>
    </source>
</reference>
<organism evidence="2 3">
    <name type="scientific">Lolium multiflorum</name>
    <name type="common">Italian ryegrass</name>
    <name type="synonym">Lolium perenne subsp. multiflorum</name>
    <dbReference type="NCBI Taxonomy" id="4521"/>
    <lineage>
        <taxon>Eukaryota</taxon>
        <taxon>Viridiplantae</taxon>
        <taxon>Streptophyta</taxon>
        <taxon>Embryophyta</taxon>
        <taxon>Tracheophyta</taxon>
        <taxon>Spermatophyta</taxon>
        <taxon>Magnoliopsida</taxon>
        <taxon>Liliopsida</taxon>
        <taxon>Poales</taxon>
        <taxon>Poaceae</taxon>
        <taxon>BOP clade</taxon>
        <taxon>Pooideae</taxon>
        <taxon>Poodae</taxon>
        <taxon>Poeae</taxon>
        <taxon>Poeae Chloroplast Group 2 (Poeae type)</taxon>
        <taxon>Loliodinae</taxon>
        <taxon>Loliinae</taxon>
        <taxon>Lolium</taxon>
    </lineage>
</organism>
<feature type="region of interest" description="Disordered" evidence="1">
    <location>
        <begin position="490"/>
        <end position="522"/>
    </location>
</feature>
<feature type="region of interest" description="Disordered" evidence="1">
    <location>
        <begin position="140"/>
        <end position="193"/>
    </location>
</feature>
<accession>A0AAD8SDG6</accession>
<name>A0AAD8SDG6_LOLMU</name>
<evidence type="ECO:0000256" key="1">
    <source>
        <dbReference type="SAM" id="MobiDB-lite"/>
    </source>
</evidence>
<feature type="compositionally biased region" description="Low complexity" evidence="1">
    <location>
        <begin position="619"/>
        <end position="629"/>
    </location>
</feature>
<evidence type="ECO:0000313" key="3">
    <source>
        <dbReference type="Proteomes" id="UP001231189"/>
    </source>
</evidence>